<dbReference type="Pfam" id="PF13252">
    <property type="entry name" value="Phage_capsid_3"/>
    <property type="match status" value="1"/>
</dbReference>
<keyword evidence="4" id="KW-1185">Reference proteome</keyword>
<reference evidence="1 4" key="1">
    <citation type="submission" date="2021-01" db="EMBL/GenBank/DDBJ databases">
        <title>Diatom-associated Roseobacters Show Island Model of Population Structure.</title>
        <authorList>
            <person name="Qu L."/>
            <person name="Feng X."/>
            <person name="Chen Y."/>
            <person name="Li L."/>
            <person name="Wang X."/>
            <person name="Hu Z."/>
            <person name="Wang H."/>
            <person name="Luo H."/>
        </authorList>
    </citation>
    <scope>NUCLEOTIDE SEQUENCE</scope>
    <source>
        <strain evidence="2 4">CC28-63</strain>
        <strain evidence="1">CC28-69</strain>
    </source>
</reference>
<dbReference type="AlphaFoldDB" id="A0A9Q2PD35"/>
<comment type="caution">
    <text evidence="1">The sequence shown here is derived from an EMBL/GenBank/DDBJ whole genome shotgun (WGS) entry which is preliminary data.</text>
</comment>
<accession>A0A9Q2PD35</accession>
<dbReference type="InterPro" id="IPR025267">
    <property type="entry name" value="ORF017-like"/>
</dbReference>
<dbReference type="NCBIfam" id="TIGR04387">
    <property type="entry name" value="capsid_maj_N4"/>
    <property type="match status" value="1"/>
</dbReference>
<sequence>MPRTEIPYGDPKAQKRWSADLAVDTNKKSFFTRKFVGKGDNYAIEMKTELEKGIGDRVSFDLSVQLRGTPTTGDKRLKGSEENLRFYSDEVIVDQVRKSVSAGAKMGNKRQAHNMRTVAKNRLSDYWSRYIDELIMMYLAGARGINQDFVEPDTYTGHAGNPFQSPDANHIIYGGDATSKSSIVAADKMTKVVIERAATHASMLQAQDPEQANMMPLTIDGEEHYVLLMNPWQAYDLRNDVGAQSWFEINKAAAAAEGSKNRIFKASLGMIANVVLHQHRNVIRFNDYGVGTNVAAARAIFMGRQAAVVAYGVPEGANGRFSWVEETDDYGNEASCAAGTIVGAKKTKFNGSDFGLLSVDTAAAAP</sequence>
<dbReference type="RefSeq" id="WP_138487949.1">
    <property type="nucleotide sequence ID" value="NZ_JAFBWU010000010.1"/>
</dbReference>
<name>A0A9Q2PD35_9RHOB</name>
<gene>
    <name evidence="1" type="ORF">JQX41_14975</name>
    <name evidence="2" type="ORF">JQX48_14985</name>
</gene>
<evidence type="ECO:0000313" key="4">
    <source>
        <dbReference type="Proteomes" id="UP000809440"/>
    </source>
</evidence>
<evidence type="ECO:0000313" key="1">
    <source>
        <dbReference type="EMBL" id="MBM2413617.1"/>
    </source>
</evidence>
<dbReference type="Proteomes" id="UP000755667">
    <property type="component" value="Unassembled WGS sequence"/>
</dbReference>
<organism evidence="1 3">
    <name type="scientific">Marivita cryptomonadis</name>
    <dbReference type="NCBI Taxonomy" id="505252"/>
    <lineage>
        <taxon>Bacteria</taxon>
        <taxon>Pseudomonadati</taxon>
        <taxon>Pseudomonadota</taxon>
        <taxon>Alphaproteobacteria</taxon>
        <taxon>Rhodobacterales</taxon>
        <taxon>Roseobacteraceae</taxon>
        <taxon>Marivita</taxon>
    </lineage>
</organism>
<dbReference type="EMBL" id="JAFBXE010000010">
    <property type="protein sequence ID" value="MBM2413617.1"/>
    <property type="molecule type" value="Genomic_DNA"/>
</dbReference>
<proteinExistence type="predicted"/>
<dbReference type="Proteomes" id="UP000809440">
    <property type="component" value="Unassembled WGS sequence"/>
</dbReference>
<evidence type="ECO:0000313" key="2">
    <source>
        <dbReference type="EMBL" id="MBM2418286.1"/>
    </source>
</evidence>
<protein>
    <submittedName>
        <fullName evidence="1">N4-gp56 family major capsid protein</fullName>
    </submittedName>
</protein>
<dbReference type="EMBL" id="JAFBXF010000010">
    <property type="protein sequence ID" value="MBM2418286.1"/>
    <property type="molecule type" value="Genomic_DNA"/>
</dbReference>
<evidence type="ECO:0000313" key="3">
    <source>
        <dbReference type="Proteomes" id="UP000755667"/>
    </source>
</evidence>